<proteinExistence type="predicted"/>
<reference evidence="4" key="1">
    <citation type="journal article" date="2018" name="Gigascience">
        <title>Genome assembly of the Pink Ipe (Handroanthus impetiginosus, Bignoniaceae), a highly valued, ecologically keystone Neotropical timber forest tree.</title>
        <authorList>
            <person name="Silva-Junior O.B."/>
            <person name="Grattapaglia D."/>
            <person name="Novaes E."/>
            <person name="Collevatti R.G."/>
        </authorList>
    </citation>
    <scope>NUCLEOTIDE SEQUENCE [LARGE SCALE GENOMIC DNA]</scope>
    <source>
        <strain evidence="4">cv. UFG-1</strain>
    </source>
</reference>
<feature type="region of interest" description="Disordered" evidence="1">
    <location>
        <begin position="1"/>
        <end position="58"/>
    </location>
</feature>
<dbReference type="PANTHER" id="PTHR15682:SF2">
    <property type="entry name" value="UNHEALTHY RIBOSOME BIOGENESIS PROTEIN 2 HOMOLOG"/>
    <property type="match status" value="1"/>
</dbReference>
<organism evidence="3 4">
    <name type="scientific">Handroanthus impetiginosus</name>
    <dbReference type="NCBI Taxonomy" id="429701"/>
    <lineage>
        <taxon>Eukaryota</taxon>
        <taxon>Viridiplantae</taxon>
        <taxon>Streptophyta</taxon>
        <taxon>Embryophyta</taxon>
        <taxon>Tracheophyta</taxon>
        <taxon>Spermatophyta</taxon>
        <taxon>Magnoliopsida</taxon>
        <taxon>eudicotyledons</taxon>
        <taxon>Gunneridae</taxon>
        <taxon>Pentapetalae</taxon>
        <taxon>asterids</taxon>
        <taxon>lamiids</taxon>
        <taxon>Lamiales</taxon>
        <taxon>Bignoniaceae</taxon>
        <taxon>Crescentiina</taxon>
        <taxon>Tabebuia alliance</taxon>
        <taxon>Handroanthus</taxon>
    </lineage>
</organism>
<accession>A0A2G9H5E3</accession>
<name>A0A2G9H5E3_9LAMI</name>
<evidence type="ECO:0000259" key="2">
    <source>
        <dbReference type="Pfam" id="PF10441"/>
    </source>
</evidence>
<evidence type="ECO:0000256" key="1">
    <source>
        <dbReference type="SAM" id="MobiDB-lite"/>
    </source>
</evidence>
<sequence>MEIDSPALRPHKRGCDEPFPAVAPVNKKRKRRSNNITEQVPEDSKFTPFDHSSRERGESSPWKNLQLILSLQDKNTDLLKKVDLAFDYVKTSSTKGMDYFSRRIQVMDTSRTIVFLNNWIQSVLISSEKKMRLEENKPEFGSPGSLWDIRCWKILLFCLEESKNLHVPLTCSRDFLRVIHSVSMDILSCVNNVSLNCEGTFLGERLQFYGVVVDCISLVFSFHGGVANENLDLWILLIDKVLELILKIITTQLDGSNLGSFILQSSGCLFEPFVKFLRVHPTRKNGFHNLIDKLLEPLLHSLCLLRSSSCGITMEWRTNLAKLVEEVLAQGLFHPTHIDGFLNLQSTVRYRNSSDATVKEEKMVNKSYHRHLFDKVEKIVSKKNGLALTGLGELLHLFVGCVTKHRGASVSGGNSRQPDVIPTSRVPNNLSLSGTVTSEKIPVHHSMDAELRKAIFDFFVQILEYLLADLNKNLQSESEGVSTLFDVSNTLRSINNLLSSFICDNLYLRTEDTSEGASRNFLRFIYATVMSFSSKLDHQKTSSFSSDEDPHRELLVSVRKELIVTVHHLLNIEYEVVGDDLETLWTMVFSSVACYYSSMNLLGQSLPSEILSFSCRLIDLYSELRQVDSSIVALCRAVRQSLSLVGDSETPGPSGSFSSYSKSLSMLFCSLEFRISLKNAIYTIPEGQASGCIRQLSSDLMESLQWMNFGHQLAYSSEIGKSNPHSSDSLQLSLRAQLMGKVLCEVYVIILDSIIVTSGNSHLVGVSLKNLIESICPSLSSLVSLQPDGSKELSMLVDGRTLRKSTGCDDVSMCWILVVFFRLLLSCRGLFRLAISLMPSRASKKMCGVIGDSITVHSGKDWLEMTGSADKSFFSWILEPSATLLNVLHSVSEICIQDSFVLCSPLVYVLNLMALERLVDLNKLIKCAEYTLKWNEAWGQVKDDADVSSYHKRMRKWKKGIKEMRKEAEGLTKFMQGLFSCIAEDQISTFSFDNGLDETLFQDLHNNDAVNFAVGSLDKKSLPSTLWWIICRDVDIWCPHASKKDLKNFLTLLIRASLPYINDHGSKPGPLKKVTAHQIALEFLHNTISYEQRFVRRYMASRFCKIMEKSVLSIFANSEVDLSKSPDWGEVISAVESSSDVQIGASPWTKPNMVPAESCNKQINIGFTECQNLLAFFMRMPEEYSSLKSSRLYITYILNLERLLVGSLLGWQGVSCSPNPYQIFQLFVTCRRVLQTLTIASKGSQSPLTSKCPECLFPLPWLLKSLLAVIGSLRAFPEDIASEAKVAIFSLLDHTSNVLLTVSRDRFERAISSLVSAGKLHGEGKKLDSGAEQSDLSECKLHLNTKENLDACQSVLHLVEVLEECLQKSRSTFRDMSHDKKVERLAGFQNFNKLSAIIACFRGPLQGLASTFSDGSAVNSNFRMQFSSYNADVMTQTKSCVNTFVSFTTYFLKSLFLEEDPSVDMSACEGNALAPRESSSSFYDGSNDASNERLSAGKMAQSDMKGDLIKHNRRRKSSSAISDLEVFLTELQHQKLFLKRSLLMQVFSGENPEAAFFFRELFLACSAILRLNLHIDLTSLSQSLFPIGVDISQFLLLEFSRSEKPHHFSFMWLDGAVKFLEELGNYFPQFDPVLSRDFYVRLIGMHLRIIGKCISLQGKEAKLACQEAGSCSRNLANQGQSCFSLRTSPLGMFKERVRMSLRTYVRKSSEFHLLSAIQAVERALVGVQEGLMTNYEIVCGSSNGGEASSVVAAGIDVLDLILEFVTGPKRLNVIKRHIQSLVACLFNVILHLQGPNIFFEYVDSINTYEGPDSGSVVLMCIEVLTKISGKPSLFQIDGYHIAESLRVPGALLQYFIQLQFSEAPLKVASGISTRKSAVDRKFLVELYAACCHMLCSALKHHKSETRQCIALLEDSVSVLLHCLEIVKVDRVAGKESFALEVQEAVKCASSLRRVYEEVRQQKDVYGQSSFQFLSRYIRVYCGFGPAKDGIIREVDEALKPGIYALIDSCSADDLQLLHTVFGEGPCRSTLASLQHDYKLNFQFEGKV</sequence>
<evidence type="ECO:0000313" key="4">
    <source>
        <dbReference type="Proteomes" id="UP000231279"/>
    </source>
</evidence>
<dbReference type="PANTHER" id="PTHR15682">
    <property type="entry name" value="UNHEALTHY RIBOSOME BIOGENESIS PROTEIN 2 HOMOLOG"/>
    <property type="match status" value="1"/>
</dbReference>
<dbReference type="OrthoDB" id="160374at2759"/>
<feature type="domain" description="Nucleolar 27S pre-rRNA processing Urb2/Npa2 C-terminal" evidence="2">
    <location>
        <begin position="1819"/>
        <end position="2046"/>
    </location>
</feature>
<dbReference type="Proteomes" id="UP000231279">
    <property type="component" value="Unassembled WGS sequence"/>
</dbReference>
<dbReference type="EMBL" id="NKXS01002631">
    <property type="protein sequence ID" value="PIN12735.1"/>
    <property type="molecule type" value="Genomic_DNA"/>
</dbReference>
<dbReference type="Pfam" id="PF10441">
    <property type="entry name" value="Urb2"/>
    <property type="match status" value="1"/>
</dbReference>
<dbReference type="STRING" id="429701.A0A2G9H5E3"/>
<comment type="caution">
    <text evidence="3">The sequence shown here is derived from an EMBL/GenBank/DDBJ whole genome shotgun (WGS) entry which is preliminary data.</text>
</comment>
<gene>
    <name evidence="3" type="ORF">CDL12_14653</name>
</gene>
<evidence type="ECO:0000313" key="3">
    <source>
        <dbReference type="EMBL" id="PIN12735.1"/>
    </source>
</evidence>
<keyword evidence="4" id="KW-1185">Reference proteome</keyword>
<dbReference type="GO" id="GO:0005730">
    <property type="term" value="C:nucleolus"/>
    <property type="evidence" value="ECO:0007669"/>
    <property type="project" value="TreeGrafter"/>
</dbReference>
<dbReference type="InterPro" id="IPR018849">
    <property type="entry name" value="Urb2/Npa2_C"/>
</dbReference>
<dbReference type="GO" id="GO:0042254">
    <property type="term" value="P:ribosome biogenesis"/>
    <property type="evidence" value="ECO:0007669"/>
    <property type="project" value="TreeGrafter"/>
</dbReference>
<protein>
    <recommendedName>
        <fullName evidence="2">Nucleolar 27S pre-rRNA processing Urb2/Npa2 C-terminal domain-containing protein</fullName>
    </recommendedName>
</protein>
<dbReference type="InterPro" id="IPR052609">
    <property type="entry name" value="Ribosome_Biogenesis_Reg"/>
</dbReference>